<reference evidence="2 3" key="1">
    <citation type="submission" date="2018-07" db="EMBL/GenBank/DDBJ databases">
        <title>Genomic Encyclopedia of Type Strains, Phase IV (KMG-IV): sequencing the most valuable type-strain genomes for metagenomic binning, comparative biology and taxonomic classification.</title>
        <authorList>
            <person name="Goeker M."/>
        </authorList>
    </citation>
    <scope>NUCLEOTIDE SEQUENCE [LARGE SCALE GENOMIC DNA]</scope>
    <source>
        <strain evidence="2 3">DSM 101478</strain>
    </source>
</reference>
<evidence type="ECO:0000313" key="3">
    <source>
        <dbReference type="Proteomes" id="UP000255317"/>
    </source>
</evidence>
<keyword evidence="1" id="KW-0812">Transmembrane</keyword>
<dbReference type="RefSeq" id="WP_115122169.1">
    <property type="nucleotide sequence ID" value="NZ_QRAO01000001.1"/>
</dbReference>
<evidence type="ECO:0000313" key="2">
    <source>
        <dbReference type="EMBL" id="RDK88469.1"/>
    </source>
</evidence>
<keyword evidence="1" id="KW-1133">Transmembrane helix</keyword>
<organism evidence="2 3">
    <name type="scientific">Marinirhabdus gelatinilytica</name>
    <dbReference type="NCBI Taxonomy" id="1703343"/>
    <lineage>
        <taxon>Bacteria</taxon>
        <taxon>Pseudomonadati</taxon>
        <taxon>Bacteroidota</taxon>
        <taxon>Flavobacteriia</taxon>
        <taxon>Flavobacteriales</taxon>
        <taxon>Flavobacteriaceae</taxon>
    </lineage>
</organism>
<dbReference type="EMBL" id="QRAO01000001">
    <property type="protein sequence ID" value="RDK88469.1"/>
    <property type="molecule type" value="Genomic_DNA"/>
</dbReference>
<name>A0A370QJE8_9FLAO</name>
<accession>A0A370QJE8</accession>
<comment type="caution">
    <text evidence="2">The sequence shown here is derived from an EMBL/GenBank/DDBJ whole genome shotgun (WGS) entry which is preliminary data.</text>
</comment>
<protein>
    <submittedName>
        <fullName evidence="2">Uncharacterized protein</fullName>
    </submittedName>
</protein>
<evidence type="ECO:0000256" key="1">
    <source>
        <dbReference type="SAM" id="Phobius"/>
    </source>
</evidence>
<keyword evidence="1" id="KW-0472">Membrane</keyword>
<keyword evidence="3" id="KW-1185">Reference proteome</keyword>
<dbReference type="Proteomes" id="UP000255317">
    <property type="component" value="Unassembled WGS sequence"/>
</dbReference>
<sequence length="187" mass="21644">MGKRYYIREFVFQIIPVAIGVFLGFLVSNWTESRKENERSKNLKESLIAELTENKALIKQVQKYHVMLRDTTRYFASNNKGITNPSFFKGVNLWSLTDSAYETSIQTGIINTLPLQEIQEINKAYTLQDRYNEFSTLVITGLMSIDIGGPNKEEKSKAARFLSITMTDVVIKERELIEQYNKLLRML</sequence>
<gene>
    <name evidence="2" type="ORF">C8D94_101342</name>
</gene>
<dbReference type="AlphaFoldDB" id="A0A370QJE8"/>
<dbReference type="OrthoDB" id="1444181at2"/>
<proteinExistence type="predicted"/>
<feature type="transmembrane region" description="Helical" evidence="1">
    <location>
        <begin position="12"/>
        <end position="31"/>
    </location>
</feature>